<accession>A0A4V2JHZ2</accession>
<protein>
    <submittedName>
        <fullName evidence="2">N-acetyltransferase</fullName>
    </submittedName>
</protein>
<dbReference type="Proteomes" id="UP000292452">
    <property type="component" value="Unassembled WGS sequence"/>
</dbReference>
<evidence type="ECO:0000259" key="1">
    <source>
        <dbReference type="PROSITE" id="PS51186"/>
    </source>
</evidence>
<evidence type="ECO:0000313" key="2">
    <source>
        <dbReference type="EMBL" id="TBO56471.1"/>
    </source>
</evidence>
<dbReference type="PROSITE" id="PS51186">
    <property type="entry name" value="GNAT"/>
    <property type="match status" value="1"/>
</dbReference>
<dbReference type="GO" id="GO:0016747">
    <property type="term" value="F:acyltransferase activity, transferring groups other than amino-acyl groups"/>
    <property type="evidence" value="ECO:0007669"/>
    <property type="project" value="InterPro"/>
</dbReference>
<gene>
    <name evidence="2" type="ORF">EYS09_27775</name>
</gene>
<dbReference type="Pfam" id="PF00583">
    <property type="entry name" value="Acetyltransf_1"/>
    <property type="match status" value="1"/>
</dbReference>
<dbReference type="RefSeq" id="WP_131125294.1">
    <property type="nucleotide sequence ID" value="NZ_SIXH01000334.1"/>
</dbReference>
<dbReference type="SUPFAM" id="SSF55729">
    <property type="entry name" value="Acyl-CoA N-acyltransferases (Nat)"/>
    <property type="match status" value="1"/>
</dbReference>
<organism evidence="2 3">
    <name type="scientific">Streptomyces kasugaensis</name>
    <dbReference type="NCBI Taxonomy" id="1946"/>
    <lineage>
        <taxon>Bacteria</taxon>
        <taxon>Bacillati</taxon>
        <taxon>Actinomycetota</taxon>
        <taxon>Actinomycetes</taxon>
        <taxon>Kitasatosporales</taxon>
        <taxon>Streptomycetaceae</taxon>
        <taxon>Streptomyces</taxon>
    </lineage>
</organism>
<name>A0A4V2JHZ2_STRKA</name>
<feature type="domain" description="N-acetyltransferase" evidence="1">
    <location>
        <begin position="6"/>
        <end position="179"/>
    </location>
</feature>
<sequence>MTVEAITLRSFTDLSDVRETLVGLYTAVRAELLHLPNYKLSTFAERLDRHGAEPGWESVIAYEYGEAVGYAYANTIEPGNRWWSRLISPPPNIYTSGPVVAIKEIGVVQKRRGQGVAQRIHDDLLESRAEPYATLCVNGAAGGGKVQELYERWGYVTIGRQEPLSPDAPQLTCMGRSVSQRFQNR</sequence>
<keyword evidence="3" id="KW-1185">Reference proteome</keyword>
<evidence type="ECO:0000313" key="3">
    <source>
        <dbReference type="Proteomes" id="UP000292452"/>
    </source>
</evidence>
<dbReference type="AlphaFoldDB" id="A0A4V2JHZ2"/>
<proteinExistence type="predicted"/>
<keyword evidence="2" id="KW-0808">Transferase</keyword>
<dbReference type="Gene3D" id="3.40.630.30">
    <property type="match status" value="1"/>
</dbReference>
<dbReference type="EMBL" id="SIXH01000334">
    <property type="protein sequence ID" value="TBO56471.1"/>
    <property type="molecule type" value="Genomic_DNA"/>
</dbReference>
<reference evidence="2 3" key="1">
    <citation type="submission" date="2019-02" db="EMBL/GenBank/DDBJ databases">
        <title>Draft Genome Sequence of Streptomyces sp. AM-2504, identified by 16S rRNA comparative analysis as a Streptomyces Kasugaensis strain.</title>
        <authorList>
            <person name="Napolioni V."/>
            <person name="Giuliodori A.M."/>
            <person name="Spurio R."/>
            <person name="Fabbretti A."/>
        </authorList>
    </citation>
    <scope>NUCLEOTIDE SEQUENCE [LARGE SCALE GENOMIC DNA]</scope>
    <source>
        <strain evidence="2 3">AM-2504</strain>
    </source>
</reference>
<comment type="caution">
    <text evidence="2">The sequence shown here is derived from an EMBL/GenBank/DDBJ whole genome shotgun (WGS) entry which is preliminary data.</text>
</comment>
<dbReference type="InterPro" id="IPR000182">
    <property type="entry name" value="GNAT_dom"/>
</dbReference>
<dbReference type="InterPro" id="IPR016181">
    <property type="entry name" value="Acyl_CoA_acyltransferase"/>
</dbReference>